<dbReference type="EMBL" id="ACNN01000024">
    <property type="protein sequence ID" value="EEN82535.1"/>
    <property type="molecule type" value="Genomic_DNA"/>
</dbReference>
<organism evidence="2 3">
    <name type="scientific">Porphyromonas endodontalis (strain ATCC 35406 / DSM 24491 / JCM 8526 / CCUG 16442 / BCRC 14492 / NCTC 13058 / HG 370)</name>
    <name type="common">Bacteroides endodontalis</name>
    <dbReference type="NCBI Taxonomy" id="553175"/>
    <lineage>
        <taxon>Bacteria</taxon>
        <taxon>Pseudomonadati</taxon>
        <taxon>Bacteroidota</taxon>
        <taxon>Bacteroidia</taxon>
        <taxon>Bacteroidales</taxon>
        <taxon>Porphyromonadaceae</taxon>
        <taxon>Porphyromonas</taxon>
    </lineage>
</organism>
<proteinExistence type="predicted"/>
<protein>
    <submittedName>
        <fullName evidence="2">Uncharacterized protein</fullName>
    </submittedName>
</protein>
<dbReference type="RefSeq" id="WP_004333881.1">
    <property type="nucleotide sequence ID" value="NZ_ACNN01000024.1"/>
</dbReference>
<evidence type="ECO:0000313" key="2">
    <source>
        <dbReference type="EMBL" id="EEN82535.1"/>
    </source>
</evidence>
<dbReference type="Proteomes" id="UP000004295">
    <property type="component" value="Unassembled WGS sequence"/>
</dbReference>
<dbReference type="STRING" id="553175.POREN0001_1544"/>
<dbReference type="GeneID" id="93364808"/>
<comment type="caution">
    <text evidence="2">The sequence shown here is derived from an EMBL/GenBank/DDBJ whole genome shotgun (WGS) entry which is preliminary data.</text>
</comment>
<reference evidence="2 3" key="1">
    <citation type="submission" date="2009-04" db="EMBL/GenBank/DDBJ databases">
        <authorList>
            <person name="Sebastian Y."/>
            <person name="Madupu R."/>
            <person name="Durkin A.S."/>
            <person name="Torralba M."/>
            <person name="Methe B."/>
            <person name="Sutton G.G."/>
            <person name="Strausberg R.L."/>
            <person name="Nelson K.E."/>
        </authorList>
    </citation>
    <scope>NUCLEOTIDE SEQUENCE [LARGE SCALE GENOMIC DNA]</scope>
    <source>
        <strain evidence="3">ATCC 35406 / BCRC 14492 / JCM 8526 / NCTC 13058 / HG 370</strain>
    </source>
</reference>
<sequence>MIYDDLAFAVTHCGLSPSDFARLTTEEWHAIATMQLKREEQEAHTTWEQARSIMYASVVPHLSSPISAHEAFPLPWDTLREEAPPNIMTPEELRAIEERYR</sequence>
<feature type="region of interest" description="Disordered" evidence="1">
    <location>
        <begin position="80"/>
        <end position="101"/>
    </location>
</feature>
<dbReference type="AlphaFoldDB" id="C3JBA1"/>
<gene>
    <name evidence="2" type="ORF">POREN0001_1544</name>
</gene>
<accession>C3JBA1</accession>
<feature type="compositionally biased region" description="Basic and acidic residues" evidence="1">
    <location>
        <begin position="91"/>
        <end position="101"/>
    </location>
</feature>
<name>C3JBA1_POREA</name>
<evidence type="ECO:0000313" key="3">
    <source>
        <dbReference type="Proteomes" id="UP000004295"/>
    </source>
</evidence>
<keyword evidence="3" id="KW-1185">Reference proteome</keyword>
<evidence type="ECO:0000256" key="1">
    <source>
        <dbReference type="SAM" id="MobiDB-lite"/>
    </source>
</evidence>